<name>A0ABQ5SAB7_9CHLO</name>
<evidence type="ECO:0000313" key="3">
    <source>
        <dbReference type="EMBL" id="GLI66796.1"/>
    </source>
</evidence>
<dbReference type="Gene3D" id="3.40.50.300">
    <property type="entry name" value="P-loop containing nucleotide triphosphate hydrolases"/>
    <property type="match status" value="1"/>
</dbReference>
<accession>A0ABQ5SAB7</accession>
<evidence type="ECO:0000313" key="4">
    <source>
        <dbReference type="Proteomes" id="UP001165090"/>
    </source>
</evidence>
<dbReference type="Proteomes" id="UP001165090">
    <property type="component" value="Unassembled WGS sequence"/>
</dbReference>
<organism evidence="3 4">
    <name type="scientific">Volvox africanus</name>
    <dbReference type="NCBI Taxonomy" id="51714"/>
    <lineage>
        <taxon>Eukaryota</taxon>
        <taxon>Viridiplantae</taxon>
        <taxon>Chlorophyta</taxon>
        <taxon>core chlorophytes</taxon>
        <taxon>Chlorophyceae</taxon>
        <taxon>CS clade</taxon>
        <taxon>Chlamydomonadales</taxon>
        <taxon>Volvocaceae</taxon>
        <taxon>Volvox</taxon>
    </lineage>
</organism>
<feature type="non-terminal residue" evidence="3">
    <location>
        <position position="178"/>
    </location>
</feature>
<keyword evidence="4" id="KW-1185">Reference proteome</keyword>
<dbReference type="PROSITE" id="PS51192">
    <property type="entry name" value="HELICASE_ATP_BIND_1"/>
    <property type="match status" value="1"/>
</dbReference>
<dbReference type="InterPro" id="IPR027417">
    <property type="entry name" value="P-loop_NTPase"/>
</dbReference>
<dbReference type="SUPFAM" id="SSF52540">
    <property type="entry name" value="P-loop containing nucleoside triphosphate hydrolases"/>
    <property type="match status" value="1"/>
</dbReference>
<dbReference type="Pfam" id="PF00270">
    <property type="entry name" value="DEAD"/>
    <property type="match status" value="1"/>
</dbReference>
<feature type="domain" description="Helicase ATP-binding" evidence="2">
    <location>
        <begin position="70"/>
        <end position="178"/>
    </location>
</feature>
<comment type="similarity">
    <text evidence="1">Belongs to the helicase family. RecQ subfamily.</text>
</comment>
<sequence>GNFVLQSRGGNGVLAAYPQEPFQLDQLVPDMPSTDQIATDPWVVSDDQLAVVLRTVWGHPGFRGRQLELVRAVLEGRSMLAVLPTGAGKSLTYQLPAILLPGVTLVVSPLLALMDDQLANLPPCLRGRGACLSGGLTKEQVDAALAGATRGSVKLLYVAPEKLLTPWLLAALRRLNIS</sequence>
<reference evidence="3 4" key="1">
    <citation type="journal article" date="2023" name="IScience">
        <title>Expanded male sex-determining region conserved during the evolution of homothallism in the green alga Volvox.</title>
        <authorList>
            <person name="Yamamoto K."/>
            <person name="Matsuzaki R."/>
            <person name="Mahakham W."/>
            <person name="Heman W."/>
            <person name="Sekimoto H."/>
            <person name="Kawachi M."/>
            <person name="Minakuchi Y."/>
            <person name="Toyoda A."/>
            <person name="Nozaki H."/>
        </authorList>
    </citation>
    <scope>NUCLEOTIDE SEQUENCE [LARGE SCALE GENOMIC DNA]</scope>
    <source>
        <strain evidence="3 4">NIES-4468</strain>
    </source>
</reference>
<gene>
    <name evidence="3" type="ORF">VaNZ11_010769</name>
</gene>
<dbReference type="InterPro" id="IPR014001">
    <property type="entry name" value="Helicase_ATP-bd"/>
</dbReference>
<dbReference type="PANTHER" id="PTHR13710">
    <property type="entry name" value="DNA HELICASE RECQ FAMILY MEMBER"/>
    <property type="match status" value="1"/>
</dbReference>
<feature type="non-terminal residue" evidence="3">
    <location>
        <position position="1"/>
    </location>
</feature>
<dbReference type="InterPro" id="IPR011545">
    <property type="entry name" value="DEAD/DEAH_box_helicase_dom"/>
</dbReference>
<dbReference type="PANTHER" id="PTHR13710:SF156">
    <property type="entry name" value="ATP-DEPENDENT DNA HELICASE Q-LIKE 4B"/>
    <property type="match status" value="1"/>
</dbReference>
<protein>
    <recommendedName>
        <fullName evidence="2">Helicase ATP-binding domain-containing protein</fullName>
    </recommendedName>
</protein>
<evidence type="ECO:0000259" key="2">
    <source>
        <dbReference type="PROSITE" id="PS51192"/>
    </source>
</evidence>
<comment type="caution">
    <text evidence="3">The sequence shown here is derived from an EMBL/GenBank/DDBJ whole genome shotgun (WGS) entry which is preliminary data.</text>
</comment>
<proteinExistence type="inferred from homology"/>
<evidence type="ECO:0000256" key="1">
    <source>
        <dbReference type="ARBA" id="ARBA00005446"/>
    </source>
</evidence>
<dbReference type="EMBL" id="BSDZ01000040">
    <property type="protein sequence ID" value="GLI66796.1"/>
    <property type="molecule type" value="Genomic_DNA"/>
</dbReference>